<dbReference type="GO" id="GO:0005524">
    <property type="term" value="F:ATP binding"/>
    <property type="evidence" value="ECO:0007669"/>
    <property type="project" value="UniProtKB-KW"/>
</dbReference>
<dbReference type="InterPro" id="IPR017871">
    <property type="entry name" value="ABC_transporter-like_CS"/>
</dbReference>
<gene>
    <name evidence="5" type="ORF">SAMN06265174_101413</name>
</gene>
<dbReference type="PROSITE" id="PS00211">
    <property type="entry name" value="ABC_TRANSPORTER_1"/>
    <property type="match status" value="1"/>
</dbReference>
<protein>
    <submittedName>
        <fullName evidence="5">Sulfate transport system ATP-binding protein/sulfonate transport system ATP-binding protein</fullName>
    </submittedName>
</protein>
<evidence type="ECO:0000256" key="1">
    <source>
        <dbReference type="ARBA" id="ARBA00022448"/>
    </source>
</evidence>
<dbReference type="InterPro" id="IPR027417">
    <property type="entry name" value="P-loop_NTPase"/>
</dbReference>
<dbReference type="EMBL" id="FXTG01000001">
    <property type="protein sequence ID" value="SMO39770.1"/>
    <property type="molecule type" value="Genomic_DNA"/>
</dbReference>
<keyword evidence="2" id="KW-0547">Nucleotide-binding</keyword>
<evidence type="ECO:0000259" key="4">
    <source>
        <dbReference type="PROSITE" id="PS50893"/>
    </source>
</evidence>
<dbReference type="SUPFAM" id="SSF52540">
    <property type="entry name" value="P-loop containing nucleoside triphosphate hydrolases"/>
    <property type="match status" value="1"/>
</dbReference>
<dbReference type="PANTHER" id="PTHR42781">
    <property type="entry name" value="SPERMIDINE/PUTRESCINE IMPORT ATP-BINDING PROTEIN POTA"/>
    <property type="match status" value="1"/>
</dbReference>
<evidence type="ECO:0000256" key="2">
    <source>
        <dbReference type="ARBA" id="ARBA00022741"/>
    </source>
</evidence>
<name>A0ABY1MWR2_9ACTN</name>
<keyword evidence="6" id="KW-1185">Reference proteome</keyword>
<dbReference type="Gene3D" id="3.40.50.300">
    <property type="entry name" value="P-loop containing nucleotide triphosphate hydrolases"/>
    <property type="match status" value="1"/>
</dbReference>
<dbReference type="InterPro" id="IPR003439">
    <property type="entry name" value="ABC_transporter-like_ATP-bd"/>
</dbReference>
<evidence type="ECO:0000313" key="5">
    <source>
        <dbReference type="EMBL" id="SMO39770.1"/>
    </source>
</evidence>
<feature type="domain" description="ABC transporter" evidence="4">
    <location>
        <begin position="12"/>
        <end position="241"/>
    </location>
</feature>
<reference evidence="5 6" key="1">
    <citation type="submission" date="2017-05" db="EMBL/GenBank/DDBJ databases">
        <authorList>
            <person name="Varghese N."/>
            <person name="Submissions S."/>
        </authorList>
    </citation>
    <scope>NUCLEOTIDE SEQUENCE [LARGE SCALE GENOMIC DNA]</scope>
    <source>
        <strain evidence="5 6">DSM 45139</strain>
    </source>
</reference>
<organism evidence="5 6">
    <name type="scientific">Dietzia kunjamensis subsp. schimae</name>
    <dbReference type="NCBI Taxonomy" id="498198"/>
    <lineage>
        <taxon>Bacteria</taxon>
        <taxon>Bacillati</taxon>
        <taxon>Actinomycetota</taxon>
        <taxon>Actinomycetes</taxon>
        <taxon>Mycobacteriales</taxon>
        <taxon>Dietziaceae</taxon>
        <taxon>Dietzia</taxon>
    </lineage>
</organism>
<evidence type="ECO:0000256" key="3">
    <source>
        <dbReference type="ARBA" id="ARBA00022840"/>
    </source>
</evidence>
<sequence>MTAGVLARPVAVSVSGLQHRLPGGRVLFDDLELRVRAGESLVLLGPSGVGKSTLLRLLAGLEEPAAGELRVGSTDTGDDRAHSYAVVFQKPLLYPWLSVRENVALGGRFRALRGRVDRAHVDGLLAHFGIAELADSRPDQISGGQAQRVAVVRAAATRPEILLLDEPFSALDPVTRADSQRWLVGVTAELGVTTVMVTHDVDEALVVGSRIALLGSSGRVQQEWTNPSHGSTESDPALRDSILAAYRTA</sequence>
<dbReference type="InterPro" id="IPR050093">
    <property type="entry name" value="ABC_SmlMolc_Importer"/>
</dbReference>
<dbReference type="PROSITE" id="PS50893">
    <property type="entry name" value="ABC_TRANSPORTER_2"/>
    <property type="match status" value="1"/>
</dbReference>
<dbReference type="Pfam" id="PF00005">
    <property type="entry name" value="ABC_tran"/>
    <property type="match status" value="1"/>
</dbReference>
<accession>A0ABY1MWR2</accession>
<dbReference type="PANTHER" id="PTHR42781:SF4">
    <property type="entry name" value="SPERMIDINE_PUTRESCINE IMPORT ATP-BINDING PROTEIN POTA"/>
    <property type="match status" value="1"/>
</dbReference>
<dbReference type="SMART" id="SM00382">
    <property type="entry name" value="AAA"/>
    <property type="match status" value="1"/>
</dbReference>
<dbReference type="Proteomes" id="UP000315460">
    <property type="component" value="Unassembled WGS sequence"/>
</dbReference>
<keyword evidence="3 5" id="KW-0067">ATP-binding</keyword>
<proteinExistence type="predicted"/>
<dbReference type="InterPro" id="IPR003593">
    <property type="entry name" value="AAA+_ATPase"/>
</dbReference>
<comment type="caution">
    <text evidence="5">The sequence shown here is derived from an EMBL/GenBank/DDBJ whole genome shotgun (WGS) entry which is preliminary data.</text>
</comment>
<evidence type="ECO:0000313" key="6">
    <source>
        <dbReference type="Proteomes" id="UP000315460"/>
    </source>
</evidence>
<keyword evidence="1" id="KW-0813">Transport</keyword>